<dbReference type="EMBL" id="CZDF01000143">
    <property type="protein sequence ID" value="CUR31969.1"/>
    <property type="molecule type" value="Genomic_DNA"/>
</dbReference>
<protein>
    <submittedName>
        <fullName evidence="2">Toxin RelE3</fullName>
        <ecNumber evidence="2">3.1.-.-</ecNumber>
    </submittedName>
</protein>
<gene>
    <name evidence="2" type="primary">relE</name>
    <name evidence="2" type="ORF">PL9214390002</name>
</gene>
<accession>A0A1J1LK56</accession>
<dbReference type="InterPro" id="IPR052747">
    <property type="entry name" value="TA_system_RelE_toxin"/>
</dbReference>
<dbReference type="EC" id="3.1.-.-" evidence="2"/>
<dbReference type="PANTHER" id="PTHR38813">
    <property type="match status" value="1"/>
</dbReference>
<dbReference type="Pfam" id="PF05016">
    <property type="entry name" value="ParE_toxin"/>
    <property type="match status" value="1"/>
</dbReference>
<dbReference type="InterPro" id="IPR007712">
    <property type="entry name" value="RelE/ParE_toxin"/>
</dbReference>
<reference evidence="3" key="1">
    <citation type="submission" date="2015-10" db="EMBL/GenBank/DDBJ databases">
        <authorList>
            <person name="Regsiter A."/>
            <person name="william w."/>
        </authorList>
    </citation>
    <scope>NUCLEOTIDE SEQUENCE [LARGE SCALE GENOMIC DNA]</scope>
</reference>
<keyword evidence="1" id="KW-1277">Toxin-antitoxin system</keyword>
<name>A0A1J1LK56_9CYAN</name>
<keyword evidence="3" id="KW-1185">Reference proteome</keyword>
<proteinExistence type="predicted"/>
<dbReference type="STRING" id="671072.PL9214390002"/>
<dbReference type="Gene3D" id="3.30.2310.20">
    <property type="entry name" value="RelE-like"/>
    <property type="match status" value="1"/>
</dbReference>
<sequence length="91" mass="10893">MILEVQYRQAFLKDLKQLKSSTSYQRIYEVAFTTLAAINTLEEISDIKAMKGYSCRYRIRIGDYRIGIEVNGDVIEVMRVLHRREFYRYFP</sequence>
<dbReference type="PANTHER" id="PTHR38813:SF1">
    <property type="entry name" value="TOXIN RELE1-RELATED"/>
    <property type="match status" value="1"/>
</dbReference>
<organism evidence="2 3">
    <name type="scientific">Planktothrix tepida PCC 9214</name>
    <dbReference type="NCBI Taxonomy" id="671072"/>
    <lineage>
        <taxon>Bacteria</taxon>
        <taxon>Bacillati</taxon>
        <taxon>Cyanobacteriota</taxon>
        <taxon>Cyanophyceae</taxon>
        <taxon>Oscillatoriophycideae</taxon>
        <taxon>Oscillatoriales</taxon>
        <taxon>Microcoleaceae</taxon>
        <taxon>Planktothrix</taxon>
    </lineage>
</organism>
<dbReference type="SUPFAM" id="SSF143011">
    <property type="entry name" value="RelE-like"/>
    <property type="match status" value="1"/>
</dbReference>
<evidence type="ECO:0000313" key="3">
    <source>
        <dbReference type="Proteomes" id="UP000184315"/>
    </source>
</evidence>
<dbReference type="GO" id="GO:0016787">
    <property type="term" value="F:hydrolase activity"/>
    <property type="evidence" value="ECO:0007669"/>
    <property type="project" value="UniProtKB-KW"/>
</dbReference>
<evidence type="ECO:0000313" key="2">
    <source>
        <dbReference type="EMBL" id="CUR31969.1"/>
    </source>
</evidence>
<evidence type="ECO:0000256" key="1">
    <source>
        <dbReference type="ARBA" id="ARBA00022649"/>
    </source>
</evidence>
<keyword evidence="2" id="KW-0378">Hydrolase</keyword>
<dbReference type="Proteomes" id="UP000184315">
    <property type="component" value="Unassembled WGS sequence"/>
</dbReference>
<dbReference type="RefSeq" id="WP_281250320.1">
    <property type="nucleotide sequence ID" value="NZ_LN889792.1"/>
</dbReference>
<dbReference type="InterPro" id="IPR035093">
    <property type="entry name" value="RelE/ParE_toxin_dom_sf"/>
</dbReference>
<dbReference type="AlphaFoldDB" id="A0A1J1LK56"/>